<keyword evidence="3" id="KW-0540">Nuclease</keyword>
<keyword evidence="4" id="KW-1185">Reference proteome</keyword>
<evidence type="ECO:0000313" key="3">
    <source>
        <dbReference type="EMBL" id="MFB2717560.1"/>
    </source>
</evidence>
<feature type="domain" description="HNH nuclease" evidence="2">
    <location>
        <begin position="54"/>
        <end position="108"/>
    </location>
</feature>
<proteinExistence type="predicted"/>
<keyword evidence="3" id="KW-0378">Hydrolase</keyword>
<dbReference type="PANTHER" id="PTHR33877:SF2">
    <property type="entry name" value="OS07G0170200 PROTEIN"/>
    <property type="match status" value="1"/>
</dbReference>
<dbReference type="SMART" id="SM00507">
    <property type="entry name" value="HNHc"/>
    <property type="match status" value="1"/>
</dbReference>
<dbReference type="Pfam" id="PF01844">
    <property type="entry name" value="HNH"/>
    <property type="match status" value="1"/>
</dbReference>
<evidence type="ECO:0000313" key="4">
    <source>
        <dbReference type="Proteomes" id="UP001576762"/>
    </source>
</evidence>
<evidence type="ECO:0000259" key="2">
    <source>
        <dbReference type="SMART" id="SM00507"/>
    </source>
</evidence>
<dbReference type="Proteomes" id="UP001576762">
    <property type="component" value="Unassembled WGS sequence"/>
</dbReference>
<reference evidence="3 4" key="1">
    <citation type="submission" date="2024-09" db="EMBL/GenBank/DDBJ databases">
        <title>Draft genome sequences of 6 high pH adapted Marinobacter shengliensis sp. isolated from Mariana forearc serpentinite mud volcanoes.</title>
        <authorList>
            <person name="Elkassas S."/>
            <person name="Serres M."/>
            <person name="Michael N."/>
            <person name="Amina P."/>
            <person name="Teodora Z."/>
            <person name="Julie H."/>
        </authorList>
    </citation>
    <scope>NUCLEOTIDE SEQUENCE [LARGE SCALE GENOMIC DNA]</scope>
    <source>
        <strain evidence="3 4">EB4</strain>
    </source>
</reference>
<dbReference type="Gene3D" id="1.10.30.50">
    <property type="match status" value="1"/>
</dbReference>
<keyword evidence="3" id="KW-0255">Endonuclease</keyword>
<dbReference type="InterPro" id="IPR002711">
    <property type="entry name" value="HNH"/>
</dbReference>
<dbReference type="InterPro" id="IPR003615">
    <property type="entry name" value="HNH_nuc"/>
</dbReference>
<evidence type="ECO:0000256" key="1">
    <source>
        <dbReference type="SAM" id="MobiDB-lite"/>
    </source>
</evidence>
<feature type="region of interest" description="Disordered" evidence="1">
    <location>
        <begin position="112"/>
        <end position="133"/>
    </location>
</feature>
<dbReference type="InterPro" id="IPR052892">
    <property type="entry name" value="NA-targeting_endonuclease"/>
</dbReference>
<name>A0ABV4WBI8_9GAMM</name>
<sequence length="133" mass="14882">MPAAIPRQCRQHTCSATTTARNGYCEAHQALASGWMDERRGSSTERGYGGRWRKLRDRIMRRDKALCQPCMGKGRVMPAVAVDHIVPKAEGGTDADENLQAICKPCHKLKTENESKRARANRRDRGRGQNFSA</sequence>
<comment type="caution">
    <text evidence="3">The sequence shown here is derived from an EMBL/GenBank/DDBJ whole genome shotgun (WGS) entry which is preliminary data.</text>
</comment>
<accession>A0ABV4WBI8</accession>
<feature type="compositionally biased region" description="Basic and acidic residues" evidence="1">
    <location>
        <begin position="112"/>
        <end position="127"/>
    </location>
</feature>
<gene>
    <name evidence="3" type="ORF">ACE05E_18945</name>
</gene>
<dbReference type="PANTHER" id="PTHR33877">
    <property type="entry name" value="SLL1193 PROTEIN"/>
    <property type="match status" value="1"/>
</dbReference>
<dbReference type="RefSeq" id="WP_374815880.1">
    <property type="nucleotide sequence ID" value="NZ_JBHFLD010000036.1"/>
</dbReference>
<organism evidence="3 4">
    <name type="scientific">Marinobacter shengliensis</name>
    <dbReference type="NCBI Taxonomy" id="1389223"/>
    <lineage>
        <taxon>Bacteria</taxon>
        <taxon>Pseudomonadati</taxon>
        <taxon>Pseudomonadota</taxon>
        <taxon>Gammaproteobacteria</taxon>
        <taxon>Pseudomonadales</taxon>
        <taxon>Marinobacteraceae</taxon>
        <taxon>Marinobacter</taxon>
    </lineage>
</organism>
<protein>
    <submittedName>
        <fullName evidence="3">HNH endonuclease</fullName>
    </submittedName>
</protein>
<dbReference type="EMBL" id="JBHFLD010000036">
    <property type="protein sequence ID" value="MFB2717560.1"/>
    <property type="molecule type" value="Genomic_DNA"/>
</dbReference>
<dbReference type="GO" id="GO:0004519">
    <property type="term" value="F:endonuclease activity"/>
    <property type="evidence" value="ECO:0007669"/>
    <property type="project" value="UniProtKB-KW"/>
</dbReference>
<dbReference type="CDD" id="cd00085">
    <property type="entry name" value="HNHc"/>
    <property type="match status" value="1"/>
</dbReference>